<comment type="subcellular location">
    <subcellularLocation>
        <location evidence="1">Cell envelope</location>
    </subcellularLocation>
</comment>
<dbReference type="KEGG" id="plm:Plim_2293"/>
<gene>
    <name evidence="8" type="ordered locus">Plim_2293</name>
</gene>
<dbReference type="GO" id="GO:0005886">
    <property type="term" value="C:plasma membrane"/>
    <property type="evidence" value="ECO:0007669"/>
    <property type="project" value="TreeGrafter"/>
</dbReference>
<dbReference type="InterPro" id="IPR006143">
    <property type="entry name" value="RND_pump_MFP"/>
</dbReference>
<dbReference type="InterPro" id="IPR058626">
    <property type="entry name" value="MdtA-like_b-barrel"/>
</dbReference>
<keyword evidence="3" id="KW-0175">Coiled coil</keyword>
<sequence length="430" mass="47924">MVDRQNANSSLPHNRRYFSRSNYMMLLNFSQRCHCACWAILIGICLVSGCSKKPVAAKAPPPPEVYVDQPIERTITNYEEYTGRMAAVKTVELRARVSGYLDRVQFEDGADLPKDALLFQIDDRPFLAAVSQAQSTVSQLEARLERLRRTEDRAFRLIEQKVTTTEDYEVAKYQALETKSELEAARANLDIAKLNLEFTTIRSPIDGRISRRLVDPGNLVQADITPLATIVSLDPLYAYFDADERTVLQVRRLIAEGKIRSARDQTIQVQIALADDRQFSLTGTIDFVDNQVTATTGTLRIRAVVDNPKKLLSPGMFVRVRVPIGVPHPALLIREESLASDQGERFVYVVGTDNQVEVRPVVIGKLDGKFRVIESGLKPDDRVVVTGLQRVKNGSVVTPKPYKNASDEVTGTPPIHSEILIGQPVPAPSK</sequence>
<dbReference type="Pfam" id="PF25944">
    <property type="entry name" value="Beta-barrel_RND"/>
    <property type="match status" value="1"/>
</dbReference>
<evidence type="ECO:0000256" key="3">
    <source>
        <dbReference type="SAM" id="Coils"/>
    </source>
</evidence>
<dbReference type="STRING" id="521674.Plim_2293"/>
<evidence type="ECO:0000313" key="9">
    <source>
        <dbReference type="Proteomes" id="UP000002220"/>
    </source>
</evidence>
<dbReference type="InterPro" id="IPR058627">
    <property type="entry name" value="MdtA-like_C"/>
</dbReference>
<dbReference type="GO" id="GO:0046677">
    <property type="term" value="P:response to antibiotic"/>
    <property type="evidence" value="ECO:0007669"/>
    <property type="project" value="TreeGrafter"/>
</dbReference>
<dbReference type="Gene3D" id="2.40.50.100">
    <property type="match status" value="1"/>
</dbReference>
<dbReference type="Pfam" id="PF25917">
    <property type="entry name" value="BSH_RND"/>
    <property type="match status" value="1"/>
</dbReference>
<dbReference type="Gene3D" id="2.40.420.20">
    <property type="match status" value="1"/>
</dbReference>
<evidence type="ECO:0000313" key="8">
    <source>
        <dbReference type="EMBL" id="ADG68119.1"/>
    </source>
</evidence>
<feature type="region of interest" description="Disordered" evidence="4">
    <location>
        <begin position="399"/>
        <end position="430"/>
    </location>
</feature>
<dbReference type="NCBIfam" id="TIGR01730">
    <property type="entry name" value="RND_mfp"/>
    <property type="match status" value="1"/>
</dbReference>
<evidence type="ECO:0000256" key="2">
    <source>
        <dbReference type="ARBA" id="ARBA00009477"/>
    </source>
</evidence>
<name>D5SNK5_PLAL2</name>
<dbReference type="EMBL" id="CP001744">
    <property type="protein sequence ID" value="ADG68119.1"/>
    <property type="molecule type" value="Genomic_DNA"/>
</dbReference>
<dbReference type="Gene3D" id="2.40.30.170">
    <property type="match status" value="1"/>
</dbReference>
<dbReference type="Pfam" id="PF25967">
    <property type="entry name" value="RND-MFP_C"/>
    <property type="match status" value="1"/>
</dbReference>
<reference evidence="8 9" key="1">
    <citation type="journal article" date="2010" name="Stand. Genomic Sci.">
        <title>Complete genome sequence of Planctomyces limnophilus type strain (Mu 290).</title>
        <authorList>
            <person name="Labutti K."/>
            <person name="Sikorski J."/>
            <person name="Schneider S."/>
            <person name="Nolan M."/>
            <person name="Lucas S."/>
            <person name="Glavina Del Rio T."/>
            <person name="Tice H."/>
            <person name="Cheng J.F."/>
            <person name="Goodwin L."/>
            <person name="Pitluck S."/>
            <person name="Liolios K."/>
            <person name="Ivanova N."/>
            <person name="Mavromatis K."/>
            <person name="Mikhailova N."/>
            <person name="Pati A."/>
            <person name="Chen A."/>
            <person name="Palaniappan K."/>
            <person name="Land M."/>
            <person name="Hauser L."/>
            <person name="Chang Y.J."/>
            <person name="Jeffries C.D."/>
            <person name="Tindall B.J."/>
            <person name="Rohde M."/>
            <person name="Goker M."/>
            <person name="Woyke T."/>
            <person name="Bristow J."/>
            <person name="Eisen J.A."/>
            <person name="Markowitz V."/>
            <person name="Hugenholtz P."/>
            <person name="Kyrpides N.C."/>
            <person name="Klenk H.P."/>
            <person name="Lapidus A."/>
        </authorList>
    </citation>
    <scope>NUCLEOTIDE SEQUENCE [LARGE SCALE GENOMIC DNA]</scope>
    <source>
        <strain evidence="9">ATCC 43296 / DSM 3776 / IFAM 1008 / 290</strain>
    </source>
</reference>
<dbReference type="Proteomes" id="UP000002220">
    <property type="component" value="Chromosome"/>
</dbReference>
<evidence type="ECO:0000256" key="4">
    <source>
        <dbReference type="SAM" id="MobiDB-lite"/>
    </source>
</evidence>
<dbReference type="eggNOG" id="COG0845">
    <property type="taxonomic scope" value="Bacteria"/>
</dbReference>
<keyword evidence="9" id="KW-1185">Reference proteome</keyword>
<accession>D5SNK5</accession>
<organism evidence="8 9">
    <name type="scientific">Planctopirus limnophila (strain ATCC 43296 / DSM 3776 / IFAM 1008 / Mu 290)</name>
    <name type="common">Planctomyces limnophilus</name>
    <dbReference type="NCBI Taxonomy" id="521674"/>
    <lineage>
        <taxon>Bacteria</taxon>
        <taxon>Pseudomonadati</taxon>
        <taxon>Planctomycetota</taxon>
        <taxon>Planctomycetia</taxon>
        <taxon>Planctomycetales</taxon>
        <taxon>Planctomycetaceae</taxon>
        <taxon>Planctopirus</taxon>
    </lineage>
</organism>
<evidence type="ECO:0000259" key="6">
    <source>
        <dbReference type="Pfam" id="PF25944"/>
    </source>
</evidence>
<evidence type="ECO:0000259" key="5">
    <source>
        <dbReference type="Pfam" id="PF25917"/>
    </source>
</evidence>
<evidence type="ECO:0000259" key="7">
    <source>
        <dbReference type="Pfam" id="PF25967"/>
    </source>
</evidence>
<dbReference type="InterPro" id="IPR058625">
    <property type="entry name" value="MdtA-like_BSH"/>
</dbReference>
<dbReference type="GO" id="GO:0022857">
    <property type="term" value="F:transmembrane transporter activity"/>
    <property type="evidence" value="ECO:0007669"/>
    <property type="project" value="InterPro"/>
</dbReference>
<comment type="similarity">
    <text evidence="2">Belongs to the membrane fusion protein (MFP) (TC 8.A.1) family.</text>
</comment>
<feature type="domain" description="Multidrug resistance protein MdtA-like barrel-sandwich hybrid" evidence="5">
    <location>
        <begin position="90"/>
        <end position="223"/>
    </location>
</feature>
<protein>
    <submittedName>
        <fullName evidence="8">Efflux transporter, RND family, MFP subunit</fullName>
    </submittedName>
</protein>
<dbReference type="FunFam" id="2.40.420.20:FF:000001">
    <property type="entry name" value="Efflux RND transporter periplasmic adaptor subunit"/>
    <property type="match status" value="1"/>
</dbReference>
<dbReference type="GO" id="GO:0030313">
    <property type="term" value="C:cell envelope"/>
    <property type="evidence" value="ECO:0007669"/>
    <property type="project" value="UniProtKB-SubCell"/>
</dbReference>
<feature type="coiled-coil region" evidence="3">
    <location>
        <begin position="130"/>
        <end position="195"/>
    </location>
</feature>
<feature type="domain" description="Multidrug resistance protein MdtA-like C-terminal permuted SH3" evidence="7">
    <location>
        <begin position="342"/>
        <end position="390"/>
    </location>
</feature>
<dbReference type="SUPFAM" id="SSF111369">
    <property type="entry name" value="HlyD-like secretion proteins"/>
    <property type="match status" value="1"/>
</dbReference>
<proteinExistence type="inferred from homology"/>
<dbReference type="PANTHER" id="PTHR30158">
    <property type="entry name" value="ACRA/E-RELATED COMPONENT OF DRUG EFFLUX TRANSPORTER"/>
    <property type="match status" value="1"/>
</dbReference>
<feature type="domain" description="Multidrug resistance protein MdtA-like beta-barrel" evidence="6">
    <location>
        <begin position="240"/>
        <end position="325"/>
    </location>
</feature>
<dbReference type="HOGENOM" id="CLU_018816_2_1_0"/>
<dbReference type="PANTHER" id="PTHR30158:SF10">
    <property type="entry name" value="CATION EFFLUX PUMP"/>
    <property type="match status" value="1"/>
</dbReference>
<dbReference type="Gene3D" id="1.10.287.470">
    <property type="entry name" value="Helix hairpin bin"/>
    <property type="match status" value="1"/>
</dbReference>
<dbReference type="AlphaFoldDB" id="D5SNK5"/>
<evidence type="ECO:0000256" key="1">
    <source>
        <dbReference type="ARBA" id="ARBA00004196"/>
    </source>
</evidence>